<name>A0A3E4QJ97_9BACT</name>
<dbReference type="EMBL" id="QSRD01000061">
    <property type="protein sequence ID" value="RGK97225.1"/>
    <property type="molecule type" value="Genomic_DNA"/>
</dbReference>
<organism evidence="2 3">
    <name type="scientific">Prevotella disiens</name>
    <dbReference type="NCBI Taxonomy" id="28130"/>
    <lineage>
        <taxon>Bacteria</taxon>
        <taxon>Pseudomonadati</taxon>
        <taxon>Bacteroidota</taxon>
        <taxon>Bacteroidia</taxon>
        <taxon>Bacteroidales</taxon>
        <taxon>Prevotellaceae</taxon>
        <taxon>Prevotella</taxon>
    </lineage>
</organism>
<comment type="caution">
    <text evidence="2">The sequence shown here is derived from an EMBL/GenBank/DDBJ whole genome shotgun (WGS) entry which is preliminary data.</text>
</comment>
<evidence type="ECO:0008006" key="4">
    <source>
        <dbReference type="Google" id="ProtNLM"/>
    </source>
</evidence>
<dbReference type="RefSeq" id="WP_080728546.1">
    <property type="nucleotide sequence ID" value="NZ_CABOGP010000061.1"/>
</dbReference>
<gene>
    <name evidence="2" type="ORF">DXC89_08285</name>
</gene>
<dbReference type="PROSITE" id="PS51257">
    <property type="entry name" value="PROKAR_LIPOPROTEIN"/>
    <property type="match status" value="1"/>
</dbReference>
<evidence type="ECO:0000256" key="1">
    <source>
        <dbReference type="SAM" id="SignalP"/>
    </source>
</evidence>
<feature type="signal peptide" evidence="1">
    <location>
        <begin position="1"/>
        <end position="23"/>
    </location>
</feature>
<sequence>MIKFLKVSLILLCNIFLLSSCMKEEEGYDTFATITLNGEVYKNYDSWNWLRSSYNPVFLSRLECEEQLTELDLYLRKQPDNRSNHAYSLDIIFDSPLKKLKLKEPYTIVSTADTLLYKNKPLDFYKKIWEDRRHLPTFGSGGVCILSTVTGYIRTAVVTSLSGTCVLNDFDKKGFAHGYLKLSGIWPTGERYYLEGDFTAHAGGPEDIEQK</sequence>
<dbReference type="AlphaFoldDB" id="A0A3E4QJ97"/>
<evidence type="ECO:0000313" key="3">
    <source>
        <dbReference type="Proteomes" id="UP000260835"/>
    </source>
</evidence>
<feature type="chain" id="PRO_5017581698" description="Lipoprotein" evidence="1">
    <location>
        <begin position="24"/>
        <end position="211"/>
    </location>
</feature>
<reference evidence="2 3" key="1">
    <citation type="submission" date="2018-08" db="EMBL/GenBank/DDBJ databases">
        <title>A genome reference for cultivated species of the human gut microbiota.</title>
        <authorList>
            <person name="Zou Y."/>
            <person name="Xue W."/>
            <person name="Luo G."/>
        </authorList>
    </citation>
    <scope>NUCLEOTIDE SEQUENCE [LARGE SCALE GENOMIC DNA]</scope>
    <source>
        <strain evidence="2 3">TF09-12</strain>
    </source>
</reference>
<evidence type="ECO:0000313" key="2">
    <source>
        <dbReference type="EMBL" id="RGK97225.1"/>
    </source>
</evidence>
<dbReference type="Proteomes" id="UP000260835">
    <property type="component" value="Unassembled WGS sequence"/>
</dbReference>
<proteinExistence type="predicted"/>
<keyword evidence="1" id="KW-0732">Signal</keyword>
<protein>
    <recommendedName>
        <fullName evidence="4">Lipoprotein</fullName>
    </recommendedName>
</protein>
<accession>A0A3E4QJ97</accession>